<feature type="transmembrane region" description="Helical" evidence="1">
    <location>
        <begin position="126"/>
        <end position="145"/>
    </location>
</feature>
<name>W7XEQ9_TETTS</name>
<dbReference type="InParanoid" id="W7XEQ9"/>
<dbReference type="GeneID" id="24437194"/>
<keyword evidence="1" id="KW-0472">Membrane</keyword>
<dbReference type="InterPro" id="IPR024133">
    <property type="entry name" value="TM_138"/>
</dbReference>
<keyword evidence="1 2" id="KW-0812">Transmembrane</keyword>
<protein>
    <submittedName>
        <fullName evidence="2">Transmembrane protein, putative</fullName>
    </submittedName>
</protein>
<dbReference type="EMBL" id="GG662749">
    <property type="protein sequence ID" value="EWS75233.1"/>
    <property type="molecule type" value="Genomic_DNA"/>
</dbReference>
<gene>
    <name evidence="2" type="ORF">TTHERM_000085459</name>
</gene>
<feature type="transmembrane region" description="Helical" evidence="1">
    <location>
        <begin position="15"/>
        <end position="36"/>
    </location>
</feature>
<dbReference type="OrthoDB" id="290217at2759"/>
<dbReference type="Pfam" id="PF14935">
    <property type="entry name" value="TMEM138"/>
    <property type="match status" value="1"/>
</dbReference>
<reference evidence="3" key="1">
    <citation type="journal article" date="2006" name="PLoS Biol.">
        <title>Macronuclear genome sequence of the ciliate Tetrahymena thermophila, a model eukaryote.</title>
        <authorList>
            <person name="Eisen J.A."/>
            <person name="Coyne R.S."/>
            <person name="Wu M."/>
            <person name="Wu D."/>
            <person name="Thiagarajan M."/>
            <person name="Wortman J.R."/>
            <person name="Badger J.H."/>
            <person name="Ren Q."/>
            <person name="Amedeo P."/>
            <person name="Jones K.M."/>
            <person name="Tallon L.J."/>
            <person name="Delcher A.L."/>
            <person name="Salzberg S.L."/>
            <person name="Silva J.C."/>
            <person name="Haas B.J."/>
            <person name="Majoros W.H."/>
            <person name="Farzad M."/>
            <person name="Carlton J.M."/>
            <person name="Smith R.K. Jr."/>
            <person name="Garg J."/>
            <person name="Pearlman R.E."/>
            <person name="Karrer K.M."/>
            <person name="Sun L."/>
            <person name="Manning G."/>
            <person name="Elde N.C."/>
            <person name="Turkewitz A.P."/>
            <person name="Asai D.J."/>
            <person name="Wilkes D.E."/>
            <person name="Wang Y."/>
            <person name="Cai H."/>
            <person name="Collins K."/>
            <person name="Stewart B.A."/>
            <person name="Lee S.R."/>
            <person name="Wilamowska K."/>
            <person name="Weinberg Z."/>
            <person name="Ruzzo W.L."/>
            <person name="Wloga D."/>
            <person name="Gaertig J."/>
            <person name="Frankel J."/>
            <person name="Tsao C.-C."/>
            <person name="Gorovsky M.A."/>
            <person name="Keeling P.J."/>
            <person name="Waller R.F."/>
            <person name="Patron N.J."/>
            <person name="Cherry J.M."/>
            <person name="Stover N.A."/>
            <person name="Krieger C.J."/>
            <person name="del Toro C."/>
            <person name="Ryder H.F."/>
            <person name="Williamson S.C."/>
            <person name="Barbeau R.A."/>
            <person name="Hamilton E.P."/>
            <person name="Orias E."/>
        </authorList>
    </citation>
    <scope>NUCLEOTIDE SEQUENCE [LARGE SCALE GENOMIC DNA]</scope>
    <source>
        <strain evidence="3">SB210</strain>
    </source>
</reference>
<evidence type="ECO:0000256" key="1">
    <source>
        <dbReference type="SAM" id="Phobius"/>
    </source>
</evidence>
<dbReference type="RefSeq" id="XP_012652224.1">
    <property type="nucleotide sequence ID" value="XM_012796770.1"/>
</dbReference>
<evidence type="ECO:0000313" key="2">
    <source>
        <dbReference type="EMBL" id="EWS75233.1"/>
    </source>
</evidence>
<dbReference type="KEGG" id="tet:TTHERM_000085459"/>
<proteinExistence type="predicted"/>
<sequence>MIDTQQGRGILKIKLGFFFFFMLVDLILSTFVEPHFNPQNIHISNSDIQLIVVCVVQIAINLILNVMFLILMWQTVPLRYGMIFDLIKQFKLTIFLIIVQFALNTLERVLRIINPNEQYITYTSSVFYYYIIYYVKYIIYPFYYANLLQSSLKLALPVYYNVKKWDNNI</sequence>
<dbReference type="AlphaFoldDB" id="W7XEQ9"/>
<feature type="transmembrane region" description="Helical" evidence="1">
    <location>
        <begin position="48"/>
        <end position="71"/>
    </location>
</feature>
<keyword evidence="3" id="KW-1185">Reference proteome</keyword>
<keyword evidence="1" id="KW-1133">Transmembrane helix</keyword>
<accession>W7XEQ9</accession>
<dbReference type="Proteomes" id="UP000009168">
    <property type="component" value="Unassembled WGS sequence"/>
</dbReference>
<feature type="transmembrane region" description="Helical" evidence="1">
    <location>
        <begin position="92"/>
        <end position="114"/>
    </location>
</feature>
<evidence type="ECO:0000313" key="3">
    <source>
        <dbReference type="Proteomes" id="UP000009168"/>
    </source>
</evidence>
<organism evidence="2 3">
    <name type="scientific">Tetrahymena thermophila (strain SB210)</name>
    <dbReference type="NCBI Taxonomy" id="312017"/>
    <lineage>
        <taxon>Eukaryota</taxon>
        <taxon>Sar</taxon>
        <taxon>Alveolata</taxon>
        <taxon>Ciliophora</taxon>
        <taxon>Intramacronucleata</taxon>
        <taxon>Oligohymenophorea</taxon>
        <taxon>Hymenostomatida</taxon>
        <taxon>Tetrahymenina</taxon>
        <taxon>Tetrahymenidae</taxon>
        <taxon>Tetrahymena</taxon>
    </lineage>
</organism>